<evidence type="ECO:0000256" key="13">
    <source>
        <dbReference type="PIRNR" id="PIRNR002811"/>
    </source>
</evidence>
<dbReference type="GO" id="GO:0005737">
    <property type="term" value="C:cytoplasm"/>
    <property type="evidence" value="ECO:0007669"/>
    <property type="project" value="TreeGrafter"/>
</dbReference>
<dbReference type="InterPro" id="IPR002694">
    <property type="entry name" value="Znf_CHC2"/>
</dbReference>
<proteinExistence type="inferred from homology"/>
<dbReference type="InterPro" id="IPR037068">
    <property type="entry name" value="DNA_primase_core_N_sf"/>
</dbReference>
<dbReference type="SUPFAM" id="SSF57783">
    <property type="entry name" value="Zinc beta-ribbon"/>
    <property type="match status" value="1"/>
</dbReference>
<dbReference type="Gene3D" id="3.90.580.10">
    <property type="entry name" value="Zinc finger, CHC2-type domain"/>
    <property type="match status" value="1"/>
</dbReference>
<dbReference type="InterPro" id="IPR006171">
    <property type="entry name" value="TOPRIM_dom"/>
</dbReference>
<evidence type="ECO:0000256" key="5">
    <source>
        <dbReference type="ARBA" id="ARBA00022705"/>
    </source>
</evidence>
<dbReference type="PANTHER" id="PTHR30313">
    <property type="entry name" value="DNA PRIMASE"/>
    <property type="match status" value="1"/>
</dbReference>
<gene>
    <name evidence="12 17" type="primary">dnaG</name>
    <name evidence="17" type="ORF">IAA72_03365</name>
</gene>
<keyword evidence="8 13" id="KW-0862">Zinc</keyword>
<comment type="function">
    <text evidence="12 13">RNA polymerase that catalyzes the synthesis of short RNA molecules used as primers for DNA polymerase during DNA replication.</text>
</comment>
<keyword evidence="10 12" id="KW-0238">DNA-binding</keyword>
<dbReference type="Pfam" id="PF10410">
    <property type="entry name" value="DnaB_bind"/>
    <property type="match status" value="1"/>
</dbReference>
<dbReference type="NCBIfam" id="TIGR01391">
    <property type="entry name" value="dnaG"/>
    <property type="match status" value="1"/>
</dbReference>
<evidence type="ECO:0000256" key="12">
    <source>
        <dbReference type="HAMAP-Rule" id="MF_00974"/>
    </source>
</evidence>
<keyword evidence="7 14" id="KW-0863">Zinc-finger</keyword>
<keyword evidence="3 12" id="KW-0808">Transferase</keyword>
<dbReference type="Gene3D" id="3.40.1360.10">
    <property type="match status" value="1"/>
</dbReference>
<dbReference type="EC" id="2.7.7.101" evidence="12"/>
<keyword evidence="6 13" id="KW-0479">Metal-binding</keyword>
<reference evidence="17" key="2">
    <citation type="journal article" date="2021" name="PeerJ">
        <title>Extensive microbial diversity within the chicken gut microbiome revealed by metagenomics and culture.</title>
        <authorList>
            <person name="Gilroy R."/>
            <person name="Ravi A."/>
            <person name="Getino M."/>
            <person name="Pursley I."/>
            <person name="Horton D.L."/>
            <person name="Alikhan N.F."/>
            <person name="Baker D."/>
            <person name="Gharbi K."/>
            <person name="Hall N."/>
            <person name="Watson M."/>
            <person name="Adriaenssens E.M."/>
            <person name="Foster-Nyarko E."/>
            <person name="Jarju S."/>
            <person name="Secka A."/>
            <person name="Antonio M."/>
            <person name="Oren A."/>
            <person name="Chaudhuri R.R."/>
            <person name="La Ragione R."/>
            <person name="Hildebrand F."/>
            <person name="Pallen M.J."/>
        </authorList>
    </citation>
    <scope>NUCLEOTIDE SEQUENCE</scope>
    <source>
        <strain evidence="17">14700</strain>
    </source>
</reference>
<comment type="similarity">
    <text evidence="12 13">Belongs to the DnaG primase family.</text>
</comment>
<dbReference type="GO" id="GO:1990077">
    <property type="term" value="C:primosome complex"/>
    <property type="evidence" value="ECO:0007669"/>
    <property type="project" value="UniProtKB-KW"/>
</dbReference>
<keyword evidence="9" id="KW-0460">Magnesium</keyword>
<keyword evidence="2 12" id="KW-0639">Primosome</keyword>
<evidence type="ECO:0000256" key="9">
    <source>
        <dbReference type="ARBA" id="ARBA00022842"/>
    </source>
</evidence>
<dbReference type="SMART" id="SM00493">
    <property type="entry name" value="TOPRIM"/>
    <property type="match status" value="1"/>
</dbReference>
<comment type="catalytic activity">
    <reaction evidence="12">
        <text>ssDNA + n NTP = ssDNA/pppN(pN)n-1 hybrid + (n-1) diphosphate.</text>
        <dbReference type="EC" id="2.7.7.101"/>
    </reaction>
</comment>
<comment type="caution">
    <text evidence="12">Lacks conserved residue(s) required for the propagation of feature annotation.</text>
</comment>
<comment type="caution">
    <text evidence="17">The sequence shown here is derived from an EMBL/GenBank/DDBJ whole genome shotgun (WGS) entry which is preliminary data.</text>
</comment>
<dbReference type="InterPro" id="IPR030846">
    <property type="entry name" value="DnaG_bac"/>
</dbReference>
<feature type="compositionally biased region" description="Basic and acidic residues" evidence="15">
    <location>
        <begin position="434"/>
        <end position="445"/>
    </location>
</feature>
<dbReference type="InterPro" id="IPR034151">
    <property type="entry name" value="TOPRIM_DnaG_bac"/>
</dbReference>
<dbReference type="PANTHER" id="PTHR30313:SF2">
    <property type="entry name" value="DNA PRIMASE"/>
    <property type="match status" value="1"/>
</dbReference>
<evidence type="ECO:0000256" key="15">
    <source>
        <dbReference type="SAM" id="MobiDB-lite"/>
    </source>
</evidence>
<evidence type="ECO:0000256" key="10">
    <source>
        <dbReference type="ARBA" id="ARBA00023125"/>
    </source>
</evidence>
<evidence type="ECO:0000256" key="7">
    <source>
        <dbReference type="ARBA" id="ARBA00022771"/>
    </source>
</evidence>
<feature type="domain" description="Toprim" evidence="16">
    <location>
        <begin position="262"/>
        <end position="343"/>
    </location>
</feature>
<dbReference type="EMBL" id="JADIMF010000054">
    <property type="protein sequence ID" value="MBO8468807.1"/>
    <property type="molecule type" value="Genomic_DNA"/>
</dbReference>
<dbReference type="Pfam" id="PF01807">
    <property type="entry name" value="Zn_ribbon_DnaG"/>
    <property type="match status" value="1"/>
</dbReference>
<dbReference type="SMART" id="SM00400">
    <property type="entry name" value="ZnF_CHCC"/>
    <property type="match status" value="1"/>
</dbReference>
<dbReference type="AlphaFoldDB" id="A0A9D9IAH5"/>
<evidence type="ECO:0000256" key="1">
    <source>
        <dbReference type="ARBA" id="ARBA00022478"/>
    </source>
</evidence>
<evidence type="ECO:0000256" key="3">
    <source>
        <dbReference type="ARBA" id="ARBA00022679"/>
    </source>
</evidence>
<comment type="cofactor">
    <cofactor evidence="13 14">
        <name>Zn(2+)</name>
        <dbReference type="ChEBI" id="CHEBI:29105"/>
    </cofactor>
    <text evidence="13 14">Binds 1 zinc ion per monomer.</text>
</comment>
<dbReference type="Pfam" id="PF13155">
    <property type="entry name" value="Toprim_2"/>
    <property type="match status" value="1"/>
</dbReference>
<dbReference type="Proteomes" id="UP000810292">
    <property type="component" value="Unassembled WGS sequence"/>
</dbReference>
<dbReference type="InterPro" id="IPR013264">
    <property type="entry name" value="DNAG_N"/>
</dbReference>
<evidence type="ECO:0000313" key="18">
    <source>
        <dbReference type="Proteomes" id="UP000810292"/>
    </source>
</evidence>
<dbReference type="CDD" id="cd03364">
    <property type="entry name" value="TOPRIM_DnaG_primases"/>
    <property type="match status" value="1"/>
</dbReference>
<evidence type="ECO:0000256" key="14">
    <source>
        <dbReference type="PIRSR" id="PIRSR002811-1"/>
    </source>
</evidence>
<dbReference type="GO" id="GO:0008270">
    <property type="term" value="F:zinc ion binding"/>
    <property type="evidence" value="ECO:0007669"/>
    <property type="project" value="UniProtKB-KW"/>
</dbReference>
<protein>
    <recommendedName>
        <fullName evidence="12 13">DNA primase</fullName>
        <ecNumber evidence="12">2.7.7.101</ecNumber>
    </recommendedName>
</protein>
<evidence type="ECO:0000256" key="2">
    <source>
        <dbReference type="ARBA" id="ARBA00022515"/>
    </source>
</evidence>
<feature type="region of interest" description="Disordered" evidence="15">
    <location>
        <begin position="430"/>
        <end position="449"/>
    </location>
</feature>
<dbReference type="GO" id="GO:0006269">
    <property type="term" value="P:DNA replication, synthesis of primer"/>
    <property type="evidence" value="ECO:0007669"/>
    <property type="project" value="UniProtKB-UniRule"/>
</dbReference>
<dbReference type="InterPro" id="IPR036977">
    <property type="entry name" value="DNA_primase_Znf_CHC2"/>
</dbReference>
<accession>A0A9D9IAH5</accession>
<dbReference type="PIRSF" id="PIRSF002811">
    <property type="entry name" value="DnaG"/>
    <property type="match status" value="1"/>
</dbReference>
<evidence type="ECO:0000256" key="6">
    <source>
        <dbReference type="ARBA" id="ARBA00022723"/>
    </source>
</evidence>
<keyword evidence="5 12" id="KW-0235">DNA replication</keyword>
<dbReference type="InterPro" id="IPR050219">
    <property type="entry name" value="DnaG_primase"/>
</dbReference>
<dbReference type="GO" id="GO:0003899">
    <property type="term" value="F:DNA-directed RNA polymerase activity"/>
    <property type="evidence" value="ECO:0007669"/>
    <property type="project" value="UniProtKB-UniRule"/>
</dbReference>
<evidence type="ECO:0000256" key="8">
    <source>
        <dbReference type="ARBA" id="ARBA00022833"/>
    </source>
</evidence>
<dbReference type="SUPFAM" id="SSF56731">
    <property type="entry name" value="DNA primase core"/>
    <property type="match status" value="1"/>
</dbReference>
<dbReference type="Pfam" id="PF08275">
    <property type="entry name" value="DNAG_N"/>
    <property type="match status" value="1"/>
</dbReference>
<feature type="zinc finger region" description="CHC2-type" evidence="14">
    <location>
        <begin position="39"/>
        <end position="66"/>
    </location>
</feature>
<dbReference type="PROSITE" id="PS50880">
    <property type="entry name" value="TOPRIM"/>
    <property type="match status" value="1"/>
</dbReference>
<evidence type="ECO:0000313" key="17">
    <source>
        <dbReference type="EMBL" id="MBO8468807.1"/>
    </source>
</evidence>
<reference evidence="17" key="1">
    <citation type="submission" date="2020-10" db="EMBL/GenBank/DDBJ databases">
        <authorList>
            <person name="Gilroy R."/>
        </authorList>
    </citation>
    <scope>NUCLEOTIDE SEQUENCE</scope>
    <source>
        <strain evidence="17">14700</strain>
    </source>
</reference>
<comment type="subunit">
    <text evidence="12">Monomer. Interacts with DnaB.</text>
</comment>
<keyword evidence="1 12" id="KW-0240">DNA-directed RNA polymerase</keyword>
<keyword evidence="11 12" id="KW-0804">Transcription</keyword>
<evidence type="ECO:0000259" key="16">
    <source>
        <dbReference type="PROSITE" id="PS50880"/>
    </source>
</evidence>
<dbReference type="InterPro" id="IPR019475">
    <property type="entry name" value="DNA_primase_DnaB-bd"/>
</dbReference>
<dbReference type="Gene3D" id="3.90.980.10">
    <property type="entry name" value="DNA primase, catalytic core, N-terminal domain"/>
    <property type="match status" value="1"/>
</dbReference>
<dbReference type="HAMAP" id="MF_00974">
    <property type="entry name" value="DNA_primase_DnaG"/>
    <property type="match status" value="1"/>
</dbReference>
<keyword evidence="4 12" id="KW-0548">Nucleotidyltransferase</keyword>
<evidence type="ECO:0000256" key="4">
    <source>
        <dbReference type="ARBA" id="ARBA00022695"/>
    </source>
</evidence>
<name>A0A9D9IAH5_9SPIO</name>
<dbReference type="InterPro" id="IPR006295">
    <property type="entry name" value="DNA_primase_DnaG"/>
</dbReference>
<organism evidence="17 18">
    <name type="scientific">Candidatus Ornithospirochaeta stercoravium</name>
    <dbReference type="NCBI Taxonomy" id="2840897"/>
    <lineage>
        <taxon>Bacteria</taxon>
        <taxon>Pseudomonadati</taxon>
        <taxon>Spirochaetota</taxon>
        <taxon>Spirochaetia</taxon>
        <taxon>Spirochaetales</taxon>
        <taxon>Spirochaetaceae</taxon>
        <taxon>Spirochaetaceae incertae sedis</taxon>
        <taxon>Candidatus Ornithospirochaeta</taxon>
    </lineage>
</organism>
<dbReference type="GO" id="GO:0003677">
    <property type="term" value="F:DNA binding"/>
    <property type="evidence" value="ECO:0007669"/>
    <property type="project" value="UniProtKB-KW"/>
</dbReference>
<dbReference type="GO" id="GO:0000428">
    <property type="term" value="C:DNA-directed RNA polymerase complex"/>
    <property type="evidence" value="ECO:0007669"/>
    <property type="project" value="UniProtKB-KW"/>
</dbReference>
<sequence length="609" mass="68883">MPVYTDNTINSIKSRLTMSEVVQSYIPIVTRSGRNWAKCPFHGNGNERTPSFAINDRDGFYHCFGCGESGDMFTFVEKMDHVTFSEAVEILAKKAGVELEKRAGGAEKRDKDEIEALYDLNQRIANTFHYLLVSSEEGRKAREYLASRKVSDQMIERFQLGYAPASTEWLHSFLIKKGYTDDLLKKSGLFSPNSYPYPMFADRLMFPVRSWQGRYIAFSGRDLSGRDNVPKYKNTSDTPIYSKRHNLFGLYEALETLKKGDKPAIIVEGNFDVVSMHQAGLTSAVASLGTAFTEDQVKLLSRYVHRIDLMFDSDEAGQKSTDKAISLIHGAGLECFVHKLTKGKDASEIIEKEGEEALFNDFRPSQSAFQYLVSKASEKYNITSGRGKSDFVRFLSPFLQSTESSVEMDSYIQNLSTLLSVSEESIRADISSGNERRTEVDERSITQDAPGRSFNPAAVSIDLFAMLYLANHRDLFSEYRRRISFGDLKDREAQIIYMALENAMRNDITTNEIFLTLINDEGVRNITAASFALDEYSGEEKRSALDEAADRITLRGMEERREVLLNQLKSFSDSLDPDQISEALERKKELDQNISILKSELFAARGKEE</sequence>
<evidence type="ECO:0000256" key="11">
    <source>
        <dbReference type="ARBA" id="ARBA00023163"/>
    </source>
</evidence>